<dbReference type="GO" id="GO:0005524">
    <property type="term" value="F:ATP binding"/>
    <property type="evidence" value="ECO:0007669"/>
    <property type="project" value="UniProtKB-KW"/>
</dbReference>
<dbReference type="GO" id="GO:0004137">
    <property type="term" value="F:deoxycytidine kinase activity"/>
    <property type="evidence" value="ECO:0007669"/>
    <property type="project" value="UniProtKB-EC"/>
</dbReference>
<evidence type="ECO:0000313" key="5">
    <source>
        <dbReference type="EMBL" id="AHK22566.1"/>
    </source>
</evidence>
<feature type="binding site" evidence="2">
    <location>
        <position position="97"/>
    </location>
    <ligand>
        <name>substrate</name>
    </ligand>
</feature>
<accession>W8GNG5</accession>
<dbReference type="STRING" id="1427984.X271_00461"/>
<dbReference type="Gene3D" id="3.40.50.300">
    <property type="entry name" value="P-loop containing nucleotide triphosphate hydrolases"/>
    <property type="match status" value="1"/>
</dbReference>
<keyword evidence="3" id="KW-0067">ATP-binding</keyword>
<dbReference type="HOGENOM" id="CLU_1286853_0_0_14"/>
<dbReference type="Pfam" id="PF01712">
    <property type="entry name" value="dNK"/>
    <property type="match status" value="1"/>
</dbReference>
<evidence type="ECO:0000313" key="6">
    <source>
        <dbReference type="Proteomes" id="UP000019450"/>
    </source>
</evidence>
<evidence type="ECO:0000256" key="2">
    <source>
        <dbReference type="PIRSR" id="PIRSR000705-2"/>
    </source>
</evidence>
<keyword evidence="6" id="KW-1185">Reference proteome</keyword>
<dbReference type="AlphaFoldDB" id="W8GNG5"/>
<proteinExistence type="predicted"/>
<gene>
    <name evidence="5" type="primary">dck_2</name>
    <name evidence="5" type="ORF">X271_00461</name>
</gene>
<feature type="binding site" evidence="3">
    <location>
        <begin position="153"/>
        <end position="157"/>
    </location>
    <ligand>
        <name>ATP</name>
        <dbReference type="ChEBI" id="CHEBI:30616"/>
    </ligand>
</feature>
<protein>
    <submittedName>
        <fullName evidence="5">Deoxyadenosine/deoxycytidine kinase</fullName>
        <ecNumber evidence="5">2.7.1.74</ecNumber>
    </submittedName>
</protein>
<dbReference type="EC" id="2.7.1.74" evidence="5"/>
<feature type="binding site" evidence="2">
    <location>
        <position position="47"/>
    </location>
    <ligand>
        <name>substrate</name>
    </ligand>
</feature>
<dbReference type="OrthoDB" id="9776634at2"/>
<name>W8GNG5_9MOLU</name>
<dbReference type="PANTHER" id="PTHR10513:SF35">
    <property type="entry name" value="DEOXYADENOSINE KINASE"/>
    <property type="match status" value="1"/>
</dbReference>
<dbReference type="SUPFAM" id="SSF52540">
    <property type="entry name" value="P-loop containing nucleoside triphosphate hydrolases"/>
    <property type="match status" value="1"/>
</dbReference>
<organism evidence="5 6">
    <name type="scientific">Candidatus Hepatoplasma crinochetorum Av</name>
    <dbReference type="NCBI Taxonomy" id="1427984"/>
    <lineage>
        <taxon>Bacteria</taxon>
        <taxon>Bacillati</taxon>
        <taxon>Mycoplasmatota</taxon>
        <taxon>Mollicutes</taxon>
        <taxon>Candidatus Hepatoplasmataceae</taxon>
        <taxon>Candidatus Hepatoplasma</taxon>
    </lineage>
</organism>
<dbReference type="InterPro" id="IPR031314">
    <property type="entry name" value="DNK_dom"/>
</dbReference>
<reference evidence="5 6" key="1">
    <citation type="journal article" date="2014" name="Genome Biol. Evol.">
        <title>Phylogenomics of "Candidatus Hepatoplasma crinochetorum," a Lineage of Mollicutes Associated with Noninsect Arthropods.</title>
        <authorList>
            <person name="Leclercq S."/>
            <person name="Dittmer J."/>
            <person name="Bouchon D."/>
            <person name="Cordaux R."/>
        </authorList>
    </citation>
    <scope>NUCLEOTIDE SEQUENCE [LARGE SCALE GENOMIC DNA]</scope>
    <source>
        <strain evidence="5 6">Av</strain>
    </source>
</reference>
<dbReference type="GO" id="GO:0005737">
    <property type="term" value="C:cytoplasm"/>
    <property type="evidence" value="ECO:0007669"/>
    <property type="project" value="TreeGrafter"/>
</dbReference>
<dbReference type="RefSeq" id="WP_025208854.1">
    <property type="nucleotide sequence ID" value="NZ_CP006932.1"/>
</dbReference>
<feature type="binding site" evidence="3">
    <location>
        <begin position="7"/>
        <end position="15"/>
    </location>
    <ligand>
        <name>ATP</name>
        <dbReference type="ChEBI" id="CHEBI:30616"/>
    </ligand>
</feature>
<evidence type="ECO:0000259" key="4">
    <source>
        <dbReference type="Pfam" id="PF01712"/>
    </source>
</evidence>
<dbReference type="InterPro" id="IPR027417">
    <property type="entry name" value="P-loop_NTPase"/>
</dbReference>
<feature type="binding site" evidence="2">
    <location>
        <position position="93"/>
    </location>
    <ligand>
        <name>substrate</name>
    </ligand>
</feature>
<feature type="binding site" evidence="2">
    <location>
        <position position="58"/>
    </location>
    <ligand>
        <name>substrate</name>
    </ligand>
</feature>
<feature type="domain" description="Deoxynucleoside kinase" evidence="4">
    <location>
        <begin position="3"/>
        <end position="213"/>
    </location>
</feature>
<feature type="binding site" evidence="2">
    <location>
        <position position="35"/>
    </location>
    <ligand>
        <name>substrate</name>
    </ligand>
</feature>
<dbReference type="eggNOG" id="COG1428">
    <property type="taxonomic scope" value="Bacteria"/>
</dbReference>
<dbReference type="PIRSF" id="PIRSF000705">
    <property type="entry name" value="DNK"/>
    <property type="match status" value="1"/>
</dbReference>
<keyword evidence="5" id="KW-0808">Transferase</keyword>
<sequence length="221" mass="26909">MRIVISGTVGVGKSTVSELLFKKLKKTNHLNLLKEETVRSIYLDYYYKDPQEWAFISQLDFLLGRFKQWLLDEKKRELFVKNNKNNYITLYDRHFLDDYVFAELHTIKENISNINSITYQAIYKELIDKMNFLNARPDYFFLLTADFNTVIERFRDRNRKAEKDVDLEYWKDLFHNYYKRPMIQNHFKRNVEKFIVIDTNNKTPEIVMEEILNYLKKEKNI</sequence>
<keyword evidence="5" id="KW-0418">Kinase</keyword>
<dbReference type="InterPro" id="IPR050566">
    <property type="entry name" value="Deoxyribonucleoside_kinase"/>
</dbReference>
<evidence type="ECO:0000256" key="1">
    <source>
        <dbReference type="PIRSR" id="PIRSR000705-1"/>
    </source>
</evidence>
<dbReference type="EMBL" id="CP006932">
    <property type="protein sequence ID" value="AHK22566.1"/>
    <property type="molecule type" value="Genomic_DNA"/>
</dbReference>
<feature type="binding site" evidence="2">
    <location>
        <position position="162"/>
    </location>
    <ligand>
        <name>substrate</name>
    </ligand>
</feature>
<dbReference type="KEGG" id="hcr:X271_00461"/>
<evidence type="ECO:0000256" key="3">
    <source>
        <dbReference type="PIRSR" id="PIRSR000705-3"/>
    </source>
</evidence>
<keyword evidence="3" id="KW-0547">Nucleotide-binding</keyword>
<feature type="active site" description="Proton acceptor" evidence="1">
    <location>
        <position position="92"/>
    </location>
</feature>
<dbReference type="PANTHER" id="PTHR10513">
    <property type="entry name" value="DEOXYNUCLEOSIDE KINASE"/>
    <property type="match status" value="1"/>
</dbReference>
<dbReference type="Proteomes" id="UP000019450">
    <property type="component" value="Chromosome"/>
</dbReference>
<dbReference type="InterPro" id="IPR002624">
    <property type="entry name" value="DCK/DGK"/>
</dbReference>